<dbReference type="Proteomes" id="UP000219453">
    <property type="component" value="Unassembled WGS sequence"/>
</dbReference>
<dbReference type="RefSeq" id="WP_097008567.1">
    <property type="nucleotide sequence ID" value="NZ_OBEJ01000002.1"/>
</dbReference>
<sequence length="209" mass="24065">MTCKVDRVRDEYDLYNLDERLCHRYETGDVGVRRLETWINQQLLRRAMERAGMTVLDGEEENYHRLLTDDEVMDSAQDKAKLELRDAGVDVEQVTSDFVSYRTVLKHLKSCLNADTSRDYSPDPERDLQQIKKMRTRFANVIEGSLERLAREGEVEIDEPSASVQLKVRCGNCNRRHDVLDLLADSLTCPCQDEENADTGDGVEAMFRS</sequence>
<dbReference type="AlphaFoldDB" id="A0A285NSY8"/>
<dbReference type="EMBL" id="OBEJ01000002">
    <property type="protein sequence ID" value="SNZ12318.1"/>
    <property type="molecule type" value="Genomic_DNA"/>
</dbReference>
<dbReference type="OrthoDB" id="304916at2157"/>
<evidence type="ECO:0000313" key="2">
    <source>
        <dbReference type="Proteomes" id="UP000219453"/>
    </source>
</evidence>
<proteinExistence type="predicted"/>
<organism evidence="1 2">
    <name type="scientific">Natronoarchaeum philippinense</name>
    <dbReference type="NCBI Taxonomy" id="558529"/>
    <lineage>
        <taxon>Archaea</taxon>
        <taxon>Methanobacteriati</taxon>
        <taxon>Methanobacteriota</taxon>
        <taxon>Stenosarchaea group</taxon>
        <taxon>Halobacteria</taxon>
        <taxon>Halobacteriales</taxon>
        <taxon>Natronoarchaeaceae</taxon>
    </lineage>
</organism>
<name>A0A285NSY8_NATPI</name>
<gene>
    <name evidence="1" type="ORF">SAMN06269185_1610</name>
</gene>
<keyword evidence="2" id="KW-1185">Reference proteome</keyword>
<dbReference type="InterPro" id="IPR048925">
    <property type="entry name" value="RdfA"/>
</dbReference>
<protein>
    <submittedName>
        <fullName evidence="1">Uncharacterized protein</fullName>
    </submittedName>
</protein>
<evidence type="ECO:0000313" key="1">
    <source>
        <dbReference type="EMBL" id="SNZ12318.1"/>
    </source>
</evidence>
<dbReference type="Pfam" id="PF21811">
    <property type="entry name" value="RdfA"/>
    <property type="match status" value="1"/>
</dbReference>
<reference evidence="1 2" key="1">
    <citation type="submission" date="2017-09" db="EMBL/GenBank/DDBJ databases">
        <authorList>
            <person name="Ehlers B."/>
            <person name="Leendertz F.H."/>
        </authorList>
    </citation>
    <scope>NUCLEOTIDE SEQUENCE [LARGE SCALE GENOMIC DNA]</scope>
    <source>
        <strain evidence="1 2">DSM 27208</strain>
    </source>
</reference>
<accession>A0A285NSY8</accession>